<dbReference type="EMBL" id="VLKO01000002">
    <property type="protein sequence ID" value="TWI02164.1"/>
    <property type="molecule type" value="Genomic_DNA"/>
</dbReference>
<dbReference type="Gene3D" id="1.10.472.150">
    <property type="entry name" value="Glucose-regulated metallo-peptidase M90, N-terminal domain"/>
    <property type="match status" value="1"/>
</dbReference>
<keyword evidence="3" id="KW-1185">Reference proteome</keyword>
<evidence type="ECO:0000313" key="2">
    <source>
        <dbReference type="EMBL" id="TWI02164.1"/>
    </source>
</evidence>
<feature type="transmembrane region" description="Helical" evidence="1">
    <location>
        <begin position="6"/>
        <end position="24"/>
    </location>
</feature>
<dbReference type="Pfam" id="PF06167">
    <property type="entry name" value="Peptidase_M90"/>
    <property type="match status" value="1"/>
</dbReference>
<protein>
    <recommendedName>
        <fullName evidence="4">Zinc-dependent peptidase</fullName>
    </recommendedName>
</protein>
<evidence type="ECO:0008006" key="4">
    <source>
        <dbReference type="Google" id="ProtNLM"/>
    </source>
</evidence>
<evidence type="ECO:0000256" key="1">
    <source>
        <dbReference type="SAM" id="Phobius"/>
    </source>
</evidence>
<proteinExistence type="predicted"/>
<evidence type="ECO:0000313" key="3">
    <source>
        <dbReference type="Proteomes" id="UP000317519"/>
    </source>
</evidence>
<dbReference type="SUPFAM" id="SSF55486">
    <property type="entry name" value="Metalloproteases ('zincins'), catalytic domain"/>
    <property type="match status" value="1"/>
</dbReference>
<dbReference type="InterPro" id="IPR042252">
    <property type="entry name" value="MtfA_N"/>
</dbReference>
<dbReference type="PANTHER" id="PTHR30164:SF2">
    <property type="entry name" value="PROTEIN MTFA"/>
    <property type="match status" value="1"/>
</dbReference>
<dbReference type="InterPro" id="IPR010384">
    <property type="entry name" value="MtfA_fam"/>
</dbReference>
<gene>
    <name evidence="2" type="ORF">IQ05_00396</name>
</gene>
<sequence length="267" mass="31890">MVVQVVLTVFIGLFFLLFILFKVIEPSYMMFFNKPLFVHWYPFSKRLKPHQRKILSDDFPYYSILSAKRKEYFEHRILMFTKQYQFIGKDIVVTEQMRLLIAATYVMFTFGMRNYLVPLFKRIVIYPTAYFSTENEVFHKGEFNPMMKAVVFSWEDFILGHLSSNDNLNLGLHEFTHVLHFHCMKNNDPSSIIFFDAFNEVVKYFSDSVLSSSLSDTQYFRPYAYENQFEFLAVVLENFFETPAQFKTVNPDLYDHVVTMINYKENQ</sequence>
<dbReference type="CDD" id="cd20170">
    <property type="entry name" value="Peptidase_M90-like"/>
    <property type="match status" value="1"/>
</dbReference>
<accession>A0ABY3FM89</accession>
<dbReference type="Proteomes" id="UP000317519">
    <property type="component" value="Unassembled WGS sequence"/>
</dbReference>
<organism evidence="2 3">
    <name type="scientific">Flavobacterium tiangeerense</name>
    <dbReference type="NCBI Taxonomy" id="459471"/>
    <lineage>
        <taxon>Bacteria</taxon>
        <taxon>Pseudomonadati</taxon>
        <taxon>Bacteroidota</taxon>
        <taxon>Flavobacteriia</taxon>
        <taxon>Flavobacteriales</taxon>
        <taxon>Flavobacteriaceae</taxon>
        <taxon>Flavobacterium</taxon>
    </lineage>
</organism>
<keyword evidence="1" id="KW-1133">Transmembrane helix</keyword>
<comment type="caution">
    <text evidence="2">The sequence shown here is derived from an EMBL/GenBank/DDBJ whole genome shotgun (WGS) entry which is preliminary data.</text>
</comment>
<keyword evidence="1" id="KW-0472">Membrane</keyword>
<keyword evidence="1" id="KW-0812">Transmembrane</keyword>
<name>A0ABY3FM89_9FLAO</name>
<reference evidence="2 3" key="1">
    <citation type="journal article" date="2015" name="Stand. Genomic Sci.">
        <title>Genomic Encyclopedia of Bacterial and Archaeal Type Strains, Phase III: the genomes of soil and plant-associated and newly described type strains.</title>
        <authorList>
            <person name="Whitman W.B."/>
            <person name="Woyke T."/>
            <person name="Klenk H.P."/>
            <person name="Zhou Y."/>
            <person name="Lilburn T.G."/>
            <person name="Beck B.J."/>
            <person name="De Vos P."/>
            <person name="Vandamme P."/>
            <person name="Eisen J.A."/>
            <person name="Garrity G."/>
            <person name="Hugenholtz P."/>
            <person name="Kyrpides N.C."/>
        </authorList>
    </citation>
    <scope>NUCLEOTIDE SEQUENCE [LARGE SCALE GENOMIC DNA]</scope>
    <source>
        <strain evidence="2 3">CGMCC 1.6847</strain>
    </source>
</reference>
<dbReference type="PANTHER" id="PTHR30164">
    <property type="entry name" value="MTFA PEPTIDASE"/>
    <property type="match status" value="1"/>
</dbReference>